<evidence type="ECO:0000313" key="2">
    <source>
        <dbReference type="Proteomes" id="UP000733744"/>
    </source>
</evidence>
<proteinExistence type="predicted"/>
<dbReference type="Proteomes" id="UP000733744">
    <property type="component" value="Unassembled WGS sequence"/>
</dbReference>
<name>A0ABY3CCF9_9GAMM</name>
<comment type="caution">
    <text evidence="1">The sequence shown here is derived from an EMBL/GenBank/DDBJ whole genome shotgun (WGS) entry which is preliminary data.</text>
</comment>
<dbReference type="EMBL" id="RYFG02000061">
    <property type="protein sequence ID" value="TRW98985.1"/>
    <property type="molecule type" value="Genomic_DNA"/>
</dbReference>
<protein>
    <recommendedName>
        <fullName evidence="3">DUF4398 domain-containing protein</fullName>
    </recommendedName>
</protein>
<evidence type="ECO:0000313" key="1">
    <source>
        <dbReference type="EMBL" id="TRW98985.1"/>
    </source>
</evidence>
<accession>A0ABY3CCF9</accession>
<keyword evidence="2" id="KW-1185">Reference proteome</keyword>
<reference evidence="1 2" key="1">
    <citation type="journal article" date="2019" name="Antonie Van Leeuwenhoek">
        <title>Description of 'Ca. Methylobacter oryzae' KRF1, a novel species from the environmentally important Methylobacter clade 2.</title>
        <authorList>
            <person name="Khatri K."/>
            <person name="Mohite J.A."/>
            <person name="Pandit P.S."/>
            <person name="Bahulikar R."/>
            <person name="Rahalkar M.C."/>
        </authorList>
    </citation>
    <scope>NUCLEOTIDE SEQUENCE [LARGE SCALE GENOMIC DNA]</scope>
    <source>
        <strain evidence="1 2">KRF1</strain>
    </source>
</reference>
<sequence length="129" mass="14913">MFKIFLGFIVVLISGVTMAQERESLGSDSLRSDVVEPLKRSAGRAAIDLGYFFKDEILRDTTWGKKQQKNQNVIEDSRKAYSQAVADLADFKARYKKPEECYDMKDRATRIRCANDFMRARKLYEASRQ</sequence>
<evidence type="ECO:0008006" key="3">
    <source>
        <dbReference type="Google" id="ProtNLM"/>
    </source>
</evidence>
<dbReference type="RefSeq" id="WP_127027391.1">
    <property type="nucleotide sequence ID" value="NZ_RYFG02000061.1"/>
</dbReference>
<organism evidence="1 2">
    <name type="scientific">Candidatus Methylobacter oryzae</name>
    <dbReference type="NCBI Taxonomy" id="2497749"/>
    <lineage>
        <taxon>Bacteria</taxon>
        <taxon>Pseudomonadati</taxon>
        <taxon>Pseudomonadota</taxon>
        <taxon>Gammaproteobacteria</taxon>
        <taxon>Methylococcales</taxon>
        <taxon>Methylococcaceae</taxon>
        <taxon>Methylobacter</taxon>
    </lineage>
</organism>
<gene>
    <name evidence="1" type="ORF">EKO24_006815</name>
</gene>